<dbReference type="OrthoDB" id="2013972at2759"/>
<keyword evidence="5" id="KW-1185">Reference proteome</keyword>
<dbReference type="RefSeq" id="XP_051365813.1">
    <property type="nucleotide sequence ID" value="XM_051502642.1"/>
</dbReference>
<name>A0A9Q0BGX1_9HYPO</name>
<feature type="domain" description="DUF3669" evidence="3">
    <location>
        <begin position="36"/>
        <end position="91"/>
    </location>
</feature>
<comment type="caution">
    <text evidence="4">The sequence shown here is derived from an EMBL/GenBank/DDBJ whole genome shotgun (WGS) entry which is preliminary data.</text>
</comment>
<dbReference type="Proteomes" id="UP001055219">
    <property type="component" value="Unassembled WGS sequence"/>
</dbReference>
<feature type="compositionally biased region" description="Acidic residues" evidence="2">
    <location>
        <begin position="155"/>
        <end position="165"/>
    </location>
</feature>
<feature type="region of interest" description="Disordered" evidence="2">
    <location>
        <begin position="143"/>
        <end position="169"/>
    </location>
</feature>
<sequence length="473" mass="52875">MEQLKLGTIAYAHVMAQTLSILHGKAGVDVTRGISVWLIDFNLCSTFEDNPAGFKKIVDAFFWNDPYFPDPTSDMDGNKKLWAAFKERYLEYPGFQKRARGKSGASGRTDSSAAMSFVHRLPEDHSTDHIHIGHSYTYQADVSQDGQAGARDVDSADGSDPDDSGYGESLTSVATRLSAHLPTHEYRHGRRYHGLQAGAYNFPNDELEQARLDMLHYVFTTLIGDKLHLAPIAPDAAVLDIGTGTGTWPIAFGDANPAASVVGVDLSPIQPMWVPANVRFVVDDVEIDWADDMYDFIHCRYMAAGIRDWPGLVRKMYRHLKPGGWLELSESENVVYSSSADGVRQPLSPRHPLRRLMDGLSEACERIGRPFDPAPSFRSWCETVGFVDIQEREFPLPVGYWPQHPRSRELGSLMVVNFSEGVEAFTAALFADVLGWKVDEVRRLNEEVRDVVDGEGDDQLMFRYFVVTARKPL</sequence>
<dbReference type="Gene3D" id="3.40.50.150">
    <property type="entry name" value="Vaccinia Virus protein VP39"/>
    <property type="match status" value="1"/>
</dbReference>
<evidence type="ECO:0000313" key="4">
    <source>
        <dbReference type="EMBL" id="KAI6784957.1"/>
    </source>
</evidence>
<protein>
    <recommendedName>
        <fullName evidence="3">DUF3669 domain-containing protein</fullName>
    </recommendedName>
</protein>
<dbReference type="GeneID" id="75834523"/>
<dbReference type="InterPro" id="IPR022137">
    <property type="entry name" value="Znf_prot_DUF3669"/>
</dbReference>
<evidence type="ECO:0000256" key="2">
    <source>
        <dbReference type="SAM" id="MobiDB-lite"/>
    </source>
</evidence>
<reference evidence="4" key="1">
    <citation type="journal article" date="2021" name="J Fungi (Basel)">
        <title>Genomic and Metabolomic Analyses of the Marine Fungus Emericellopsis cladophorae: Insights into Saltwater Adaptability Mechanisms and Its Biosynthetic Potential.</title>
        <authorList>
            <person name="Goncalves M.F.M."/>
            <person name="Hilario S."/>
            <person name="Van de Peer Y."/>
            <person name="Esteves A.C."/>
            <person name="Alves A."/>
        </authorList>
    </citation>
    <scope>NUCLEOTIDE SEQUENCE</scope>
    <source>
        <strain evidence="4">MUM 19.33</strain>
    </source>
</reference>
<organism evidence="4 5">
    <name type="scientific">Emericellopsis cladophorae</name>
    <dbReference type="NCBI Taxonomy" id="2686198"/>
    <lineage>
        <taxon>Eukaryota</taxon>
        <taxon>Fungi</taxon>
        <taxon>Dikarya</taxon>
        <taxon>Ascomycota</taxon>
        <taxon>Pezizomycotina</taxon>
        <taxon>Sordariomycetes</taxon>
        <taxon>Hypocreomycetidae</taxon>
        <taxon>Hypocreales</taxon>
        <taxon>Bionectriaceae</taxon>
        <taxon>Emericellopsis</taxon>
    </lineage>
</organism>
<proteinExistence type="inferred from homology"/>
<evidence type="ECO:0000259" key="3">
    <source>
        <dbReference type="Pfam" id="PF12417"/>
    </source>
</evidence>
<dbReference type="Pfam" id="PF13489">
    <property type="entry name" value="Methyltransf_23"/>
    <property type="match status" value="1"/>
</dbReference>
<dbReference type="AlphaFoldDB" id="A0A9Q0BGX1"/>
<evidence type="ECO:0000313" key="5">
    <source>
        <dbReference type="Proteomes" id="UP001055219"/>
    </source>
</evidence>
<reference evidence="4" key="2">
    <citation type="submission" date="2022-07" db="EMBL/GenBank/DDBJ databases">
        <authorList>
            <person name="Goncalves M.F.M."/>
            <person name="Hilario S."/>
            <person name="Van De Peer Y."/>
            <person name="Esteves A.C."/>
            <person name="Alves A."/>
        </authorList>
    </citation>
    <scope>NUCLEOTIDE SEQUENCE</scope>
    <source>
        <strain evidence="4">MUM 19.33</strain>
    </source>
</reference>
<dbReference type="GO" id="GO:0008168">
    <property type="term" value="F:methyltransferase activity"/>
    <property type="evidence" value="ECO:0007669"/>
    <property type="project" value="TreeGrafter"/>
</dbReference>
<comment type="similarity">
    <text evidence="1">Belongs to the methyltransferase superfamily. LaeA methyltransferase family.</text>
</comment>
<dbReference type="InterPro" id="IPR029063">
    <property type="entry name" value="SAM-dependent_MTases_sf"/>
</dbReference>
<dbReference type="EMBL" id="JAGIXG020000003">
    <property type="protein sequence ID" value="KAI6784957.1"/>
    <property type="molecule type" value="Genomic_DNA"/>
</dbReference>
<dbReference type="SUPFAM" id="SSF53335">
    <property type="entry name" value="S-adenosyl-L-methionine-dependent methyltransferases"/>
    <property type="match status" value="1"/>
</dbReference>
<dbReference type="CDD" id="cd02440">
    <property type="entry name" value="AdoMet_MTases"/>
    <property type="match status" value="1"/>
</dbReference>
<dbReference type="PANTHER" id="PTHR43591">
    <property type="entry name" value="METHYLTRANSFERASE"/>
    <property type="match status" value="1"/>
</dbReference>
<dbReference type="PANTHER" id="PTHR43591:SF24">
    <property type="entry name" value="2-METHOXY-6-POLYPRENYL-1,4-BENZOQUINOL METHYLASE, MITOCHONDRIAL"/>
    <property type="match status" value="1"/>
</dbReference>
<accession>A0A9Q0BGX1</accession>
<gene>
    <name evidence="4" type="ORF">J7T54_008051</name>
</gene>
<dbReference type="Pfam" id="PF12417">
    <property type="entry name" value="DUF3669"/>
    <property type="match status" value="1"/>
</dbReference>
<evidence type="ECO:0000256" key="1">
    <source>
        <dbReference type="ARBA" id="ARBA00038158"/>
    </source>
</evidence>